<dbReference type="SMART" id="SM00320">
    <property type="entry name" value="WD40"/>
    <property type="match status" value="4"/>
</dbReference>
<sequence>MAQTEPIDLTIDDEDNDDLIELNSEIKSLSSSLPALPQQRQQRIPPRPPLKQQLRAHRAPDAPKISTNRVYDHSSDDDVNGFEQPPSKRQRTDSGIETTGTPLPDLNRRLFNAYLESSLLPAIEQTIARLAPDLDAEHAEKLHFTVLSHVTDNAFEHEWVRSKFRPSAAFEANLHARIKRLVIQLRSKPERLKGFQAQKPARPAIIPPIEDIDDLAVYTSAPAQFTSVSEFEQEPEERNPVGRPRRDRYGNSGQGGRQHAGQKRRVKRASPVSPQRLRARVKAKQWQSGRIVDDDNGAGSKSGNKWFSLSSRPYLPWSERQGVLEPVHMLRLDDSELRQPSTIHVDFSEDEIQFLQTVARRLYGSKIQGQRNSLEDLRHLLKKAKKAKVGHVYTDLFKVHNNGYSSFGNPPPALLSRSMTDLDNFANDICRRKLRPGPHQTFTISRDDLSNRVTRINRAPSLLFAREIVGNRAFNSTRRYANFTTTFKSNHEDAMEPQIEWTNCAGDIMTLSWVSNTQFICGTTTHSDSHNQQYNKPGNLLLGSSSQSTLRAFPDHRIPRPVVLHGDNALDAMVESQDPWLFSSVVDSDFDPVQKLAFTASFDKTVKIWRVKDTMELIGTWEHGGRVNFVLASKHPHGLVATAVDVATNAVRVYHTATICSNQSFDSYSCTRVDEEDYTPSEKWAYCPAAIRWGLAPGLQHLLLVGYSPRSMTGDDHDIPLDKQSTGELCLWDTLQRQQIKVNSLATQNVFEVAWHPSRNAFAVATSQAMSIERNDHNINTQIRIFEINPDTGQYGAIKTLDCTAIDINELVIRPNSAAYSYVAAGCTDGNVYVWDTAGSDLPMCILRHGEPVEELLGEKELEDVGVKFVSWGTTADRLYTGSSDGVVKVWNIRNGKAKHLRDLIEVSGPITAGAFSPDYTKLTVGDGSGRVYLLSLEDDDDEEGNQAAKNNSDLLRMQLGGKQRAIRRPRPFIPHPEVPPPEGLAGPDPSLGRQRAGEYLQRGEIVLNPHPCIGAVQGPRYAETRLFRAEAHMDDDIKKPLLAGFESQQQENTRFADHARPRRVRPIKGYESETASRLLHENTWAEISHGRNLDEYTRAQLEAEGAECDSDYDFDYESS</sequence>
<dbReference type="InParanoid" id="W3WUP5"/>
<feature type="region of interest" description="Disordered" evidence="5">
    <location>
        <begin position="29"/>
        <end position="103"/>
    </location>
</feature>
<dbReference type="STRING" id="1229662.W3WUP5"/>
<dbReference type="GO" id="GO:0031932">
    <property type="term" value="C:TORC2 complex"/>
    <property type="evidence" value="ECO:0007669"/>
    <property type="project" value="InterPro"/>
</dbReference>
<dbReference type="PANTHER" id="PTHR19842:SF2">
    <property type="entry name" value="WD REPEAT PROTEIN (AFU_ORTHOLOGUE AFUA_5G04300)"/>
    <property type="match status" value="1"/>
</dbReference>
<comment type="similarity">
    <text evidence="1">Belongs to the WD repeat LST8 family.</text>
</comment>
<dbReference type="HOGENOM" id="CLU_004531_1_0_1"/>
<evidence type="ECO:0000256" key="3">
    <source>
        <dbReference type="ARBA" id="ARBA00022737"/>
    </source>
</evidence>
<dbReference type="SUPFAM" id="SSF50978">
    <property type="entry name" value="WD40 repeat-like"/>
    <property type="match status" value="1"/>
</dbReference>
<dbReference type="KEGG" id="pfy:PFICI_11408"/>
<accession>W3WUP5</accession>
<dbReference type="InterPro" id="IPR015943">
    <property type="entry name" value="WD40/YVTN_repeat-like_dom_sf"/>
</dbReference>
<dbReference type="GeneID" id="19276421"/>
<evidence type="ECO:0000256" key="5">
    <source>
        <dbReference type="SAM" id="MobiDB-lite"/>
    </source>
</evidence>
<dbReference type="InterPro" id="IPR019775">
    <property type="entry name" value="WD40_repeat_CS"/>
</dbReference>
<name>W3WUP5_PESFW</name>
<dbReference type="OMA" id="LLHENTW"/>
<dbReference type="eggNOG" id="ENOG502RZG9">
    <property type="taxonomic scope" value="Eukaryota"/>
</dbReference>
<dbReference type="OrthoDB" id="10248252at2759"/>
<dbReference type="GO" id="GO:0031929">
    <property type="term" value="P:TOR signaling"/>
    <property type="evidence" value="ECO:0007669"/>
    <property type="project" value="InterPro"/>
</dbReference>
<dbReference type="InterPro" id="IPR037588">
    <property type="entry name" value="MLST8"/>
</dbReference>
<dbReference type="AlphaFoldDB" id="W3WUP5"/>
<feature type="repeat" description="WD" evidence="4">
    <location>
        <begin position="867"/>
        <end position="901"/>
    </location>
</feature>
<keyword evidence="2 4" id="KW-0853">WD repeat</keyword>
<feature type="region of interest" description="Disordered" evidence="5">
    <location>
        <begin position="226"/>
        <end position="286"/>
    </location>
</feature>
<dbReference type="PROSITE" id="PS50082">
    <property type="entry name" value="WD_REPEATS_2"/>
    <property type="match status" value="1"/>
</dbReference>
<evidence type="ECO:0000256" key="4">
    <source>
        <dbReference type="PROSITE-ProRule" id="PRU00221"/>
    </source>
</evidence>
<dbReference type="InterPro" id="IPR001680">
    <property type="entry name" value="WD40_rpt"/>
</dbReference>
<feature type="compositionally biased region" description="Low complexity" evidence="5">
    <location>
        <begin position="29"/>
        <end position="44"/>
    </location>
</feature>
<dbReference type="GO" id="GO:0032956">
    <property type="term" value="P:regulation of actin cytoskeleton organization"/>
    <property type="evidence" value="ECO:0007669"/>
    <property type="project" value="TreeGrafter"/>
</dbReference>
<dbReference type="InterPro" id="IPR036322">
    <property type="entry name" value="WD40_repeat_dom_sf"/>
</dbReference>
<evidence type="ECO:0000256" key="2">
    <source>
        <dbReference type="ARBA" id="ARBA00022574"/>
    </source>
</evidence>
<dbReference type="EMBL" id="KI912116">
    <property type="protein sequence ID" value="ETS77534.1"/>
    <property type="molecule type" value="Genomic_DNA"/>
</dbReference>
<protein>
    <submittedName>
        <fullName evidence="6">Uncharacterized protein</fullName>
    </submittedName>
</protein>
<evidence type="ECO:0000256" key="1">
    <source>
        <dbReference type="ARBA" id="ARBA00009890"/>
    </source>
</evidence>
<dbReference type="Pfam" id="PF00400">
    <property type="entry name" value="WD40"/>
    <property type="match status" value="2"/>
</dbReference>
<keyword evidence="7" id="KW-1185">Reference proteome</keyword>
<organism evidence="6 7">
    <name type="scientific">Pestalotiopsis fici (strain W106-1 / CGMCC3.15140)</name>
    <dbReference type="NCBI Taxonomy" id="1229662"/>
    <lineage>
        <taxon>Eukaryota</taxon>
        <taxon>Fungi</taxon>
        <taxon>Dikarya</taxon>
        <taxon>Ascomycota</taxon>
        <taxon>Pezizomycotina</taxon>
        <taxon>Sordariomycetes</taxon>
        <taxon>Xylariomycetidae</taxon>
        <taxon>Amphisphaeriales</taxon>
        <taxon>Sporocadaceae</taxon>
        <taxon>Pestalotiopsis</taxon>
    </lineage>
</organism>
<proteinExistence type="inferred from homology"/>
<dbReference type="RefSeq" id="XP_007838180.1">
    <property type="nucleotide sequence ID" value="XM_007839989.1"/>
</dbReference>
<gene>
    <name evidence="6" type="ORF">PFICI_11408</name>
</gene>
<reference evidence="7" key="1">
    <citation type="journal article" date="2015" name="BMC Genomics">
        <title>Genomic and transcriptomic analysis of the endophytic fungus Pestalotiopsis fici reveals its lifestyle and high potential for synthesis of natural products.</title>
        <authorList>
            <person name="Wang X."/>
            <person name="Zhang X."/>
            <person name="Liu L."/>
            <person name="Xiang M."/>
            <person name="Wang W."/>
            <person name="Sun X."/>
            <person name="Che Y."/>
            <person name="Guo L."/>
            <person name="Liu G."/>
            <person name="Guo L."/>
            <person name="Wang C."/>
            <person name="Yin W.B."/>
            <person name="Stadler M."/>
            <person name="Zhang X."/>
            <person name="Liu X."/>
        </authorList>
    </citation>
    <scope>NUCLEOTIDE SEQUENCE [LARGE SCALE GENOMIC DNA]</scope>
    <source>
        <strain evidence="7">W106-1 / CGMCC3.15140</strain>
    </source>
</reference>
<dbReference type="Proteomes" id="UP000030651">
    <property type="component" value="Unassembled WGS sequence"/>
</dbReference>
<dbReference type="GO" id="GO:0031931">
    <property type="term" value="C:TORC1 complex"/>
    <property type="evidence" value="ECO:0007669"/>
    <property type="project" value="InterPro"/>
</dbReference>
<dbReference type="Gene3D" id="2.130.10.10">
    <property type="entry name" value="YVTN repeat-like/Quinoprotein amine dehydrogenase"/>
    <property type="match status" value="1"/>
</dbReference>
<evidence type="ECO:0000313" key="7">
    <source>
        <dbReference type="Proteomes" id="UP000030651"/>
    </source>
</evidence>
<evidence type="ECO:0000313" key="6">
    <source>
        <dbReference type="EMBL" id="ETS77534.1"/>
    </source>
</evidence>
<dbReference type="PANTHER" id="PTHR19842">
    <property type="entry name" value="G BETA-LIKE PROTEIN GBL"/>
    <property type="match status" value="1"/>
</dbReference>
<keyword evidence="3" id="KW-0677">Repeat</keyword>
<dbReference type="PROSITE" id="PS00678">
    <property type="entry name" value="WD_REPEATS_1"/>
    <property type="match status" value="1"/>
</dbReference>